<accession>A0A0T9N5A7</accession>
<proteinExistence type="predicted"/>
<dbReference type="Proteomes" id="UP000038750">
    <property type="component" value="Unassembled WGS sequence"/>
</dbReference>
<dbReference type="InterPro" id="IPR027417">
    <property type="entry name" value="P-loop_NTPase"/>
</dbReference>
<evidence type="ECO:0000313" key="2">
    <source>
        <dbReference type="Proteomes" id="UP000038750"/>
    </source>
</evidence>
<name>A0A0T9N5A7_YERIN</name>
<reference evidence="1 2" key="1">
    <citation type="submission" date="2015-03" db="EMBL/GenBank/DDBJ databases">
        <authorList>
            <person name="Murphy D."/>
        </authorList>
    </citation>
    <scope>NUCLEOTIDE SEQUENCE [LARGE SCALE GENOMIC DNA]</scope>
    <source>
        <strain evidence="1 2">BR165/97</strain>
    </source>
</reference>
<gene>
    <name evidence="1" type="primary">parA_2</name>
    <name evidence="1" type="ORF">ERS008530_04720</name>
</gene>
<organism evidence="1 2">
    <name type="scientific">Yersinia intermedia</name>
    <dbReference type="NCBI Taxonomy" id="631"/>
    <lineage>
        <taxon>Bacteria</taxon>
        <taxon>Pseudomonadati</taxon>
        <taxon>Pseudomonadota</taxon>
        <taxon>Gammaproteobacteria</taxon>
        <taxon>Enterobacterales</taxon>
        <taxon>Yersiniaceae</taxon>
        <taxon>Yersinia</taxon>
    </lineage>
</organism>
<protein>
    <submittedName>
        <fullName evidence="1">Plasmid partitioning protein</fullName>
    </submittedName>
</protein>
<dbReference type="SUPFAM" id="SSF52540">
    <property type="entry name" value="P-loop containing nucleoside triphosphate hydrolases"/>
    <property type="match status" value="1"/>
</dbReference>
<sequence length="115" mass="12889">MTPFNGRHFQSEIILLAVRWYCKYGLVAKNGVVMKTEAKRVMLLDADPQGSSLDWAAAREVESCFTVVGLPRATLHKEISKFVQDYDHIIIDGPPRVTIINLPIGRLNWLTGAAH</sequence>
<dbReference type="Gene3D" id="3.40.50.300">
    <property type="entry name" value="P-loop containing nucleotide triphosphate hydrolases"/>
    <property type="match status" value="1"/>
</dbReference>
<dbReference type="AlphaFoldDB" id="A0A0T9N5A7"/>
<dbReference type="EMBL" id="CPZJ01000038">
    <property type="protein sequence ID" value="CNG78830.1"/>
    <property type="molecule type" value="Genomic_DNA"/>
</dbReference>
<evidence type="ECO:0000313" key="1">
    <source>
        <dbReference type="EMBL" id="CNG78830.1"/>
    </source>
</evidence>